<reference evidence="1 2" key="1">
    <citation type="submission" date="2017-05" db="EMBL/GenBank/DDBJ databases">
        <title>The Genome Sequence of Enterococcus sp. 10A9_DIV0425.</title>
        <authorList>
            <consortium name="The Broad Institute Genomics Platform"/>
            <consortium name="The Broad Institute Genomic Center for Infectious Diseases"/>
            <person name="Earl A."/>
            <person name="Manson A."/>
            <person name="Schwartman J."/>
            <person name="Gilmore M."/>
            <person name="Abouelleil A."/>
            <person name="Cao P."/>
            <person name="Chapman S."/>
            <person name="Cusick C."/>
            <person name="Shea T."/>
            <person name="Young S."/>
            <person name="Neafsey D."/>
            <person name="Nusbaum C."/>
            <person name="Birren B."/>
        </authorList>
    </citation>
    <scope>NUCLEOTIDE SEQUENCE [LARGE SCALE GENOMIC DNA]</scope>
    <source>
        <strain evidence="1 2">10A9_DIV0425</strain>
    </source>
</reference>
<dbReference type="AlphaFoldDB" id="A0A242K090"/>
<evidence type="ECO:0000313" key="2">
    <source>
        <dbReference type="Proteomes" id="UP000194933"/>
    </source>
</evidence>
<keyword evidence="2" id="KW-1185">Reference proteome</keyword>
<dbReference type="EMBL" id="NGMO01000003">
    <property type="protein sequence ID" value="OTP10373.1"/>
    <property type="molecule type" value="Genomic_DNA"/>
</dbReference>
<dbReference type="STRING" id="1987383.A5844_002073"/>
<name>A0A242K090_9ENTE</name>
<protein>
    <submittedName>
        <fullName evidence="1">HK97 gp10 family phage protein</fullName>
    </submittedName>
</protein>
<accession>A0A242K090</accession>
<dbReference type="NCBIfam" id="TIGR01725">
    <property type="entry name" value="phge_HK97_gp10"/>
    <property type="match status" value="1"/>
</dbReference>
<gene>
    <name evidence="1" type="ORF">A5844_002073</name>
</gene>
<organism evidence="1 2">
    <name type="scientific">Candidatus Enterococcus wittei</name>
    <dbReference type="NCBI Taxonomy" id="1987383"/>
    <lineage>
        <taxon>Bacteria</taxon>
        <taxon>Bacillati</taxon>
        <taxon>Bacillota</taxon>
        <taxon>Bacilli</taxon>
        <taxon>Lactobacillales</taxon>
        <taxon>Enterococcaceae</taxon>
        <taxon>Enterococcus</taxon>
    </lineage>
</organism>
<sequence>MSFTVKSDLAESLQILGVKREKIENLAVGKAAELIADELAERTPKSKNGHQHARNNVVYSQPKNGESFIGYDKEVAWRMHFLEFGTIKQVPKAIVQRTMREMEETVIDLMAEVIRKELGLS</sequence>
<comment type="caution">
    <text evidence="1">The sequence shown here is derived from an EMBL/GenBank/DDBJ whole genome shotgun (WGS) entry which is preliminary data.</text>
</comment>
<proteinExistence type="predicted"/>
<dbReference type="RefSeq" id="WP_086285125.1">
    <property type="nucleotide sequence ID" value="NZ_NGMO01000003.1"/>
</dbReference>
<evidence type="ECO:0000313" key="1">
    <source>
        <dbReference type="EMBL" id="OTP10373.1"/>
    </source>
</evidence>
<dbReference type="InterPro" id="IPR010064">
    <property type="entry name" value="HK97-gp10_tail"/>
</dbReference>
<dbReference type="Proteomes" id="UP000194933">
    <property type="component" value="Unassembled WGS sequence"/>
</dbReference>